<dbReference type="EMBL" id="RRYP01000680">
    <property type="protein sequence ID" value="TNV87006.1"/>
    <property type="molecule type" value="Genomic_DNA"/>
</dbReference>
<accession>A0A8J8TA34</accession>
<evidence type="ECO:0000313" key="3">
    <source>
        <dbReference type="Proteomes" id="UP000785679"/>
    </source>
</evidence>
<feature type="region of interest" description="Disordered" evidence="1">
    <location>
        <begin position="654"/>
        <end position="685"/>
    </location>
</feature>
<dbReference type="Proteomes" id="UP000785679">
    <property type="component" value="Unassembled WGS sequence"/>
</dbReference>
<gene>
    <name evidence="2" type="ORF">FGO68_gene11979</name>
</gene>
<sequence length="1133" mass="131730">MHAQEFNICNKNQQSCQSCSIKSIRLLDQKQFMPRILKSSTQVSSCTQQLIFRNMHKYYWQKQYNKFPDYLGEDIFQCYNCNNIVKKNTAGMHLQRQASDTVPEGLVQFQRNSDQRFISFNPSSDSNNQIKSCKIQALPIPEQFDLSKDPNLYTQSKEANKELNIVQEETEIKGNTDTNNEHNRSNDILSSPGDRELSSLPKKGHQPNLLQPLLEQRLNKNLEARLPINPIGYDCVEHSFQNLSILPMPYKALLHYWSEGATNNSFQNPREVKKFARISYARLQNAFYQNLIRFDQGHPIQSNQETRWIQTMLPKLTNIIEKAKGEIREGRRRRHEKMVQSQTTLNQMTEDIQITTEKSIGGIQLPASIEIIRWNQINRNFMRNAEIQGMYMDLGVFSGLSSLPMQKYIYELAVQQALRESLTEIWDTNMMLQIGSLSGLPHHDDQAKSIMDGFIEKYIAGEMQSSTNSDLSNFVYPRKSADYQKRPSSFVFDKDDSLSENRKRVDQFIDEVTKSIPDINVHLQEFRHHHFPNNQNYIPLKEGSTVPMFHSYQSNEGSDYLKFFNYHIEGHQLQDDQSIGRIVPKFNYHNATNMKTTDEADVDSSLHQENYLCESTYKRPCTVFLNRPLSIDQAQDFDTLPPSSGLCQIKEPNYQREVMPPPLTKEVAQHSRKSKRQQKEAEKREEANLNYEIYEDSSYSIDISTTDSCIFDMIVNRIIKSFQKKGDKEKVSPRGDVRMKSYIRIMKGFFNSSIMLHAFFKKHHSNSQRDWFTAADILAKQIIDEIQPFERRAYFDVQNVAECILALGMNKDAAEYVRSDVRGGKMVDSTNRRLKNKSDTYKEAWHKNEERLLPPRVQNFNQFYDLMENMTDRYNTTVLKIFQSTPETYLLLKSFTAKLLKVIEERSHLFNYYPVTQAQIGQEDVNPNEEEKRDVCNCKGHQVLIINECQCHLKQDEESLSLMANEEINIEAPLDSKLYSKIKARKSKQSQNKGHILLHSDDNKVDITPEEFEAQQMHFNTLYETASHMQLSFELCLDRERSIQDGCVEEPCNVGSMDADERIKLTLSVENRDIKNALQKLKWISVPQTYRMRKTKEIFKIVKESNKKGFPSNSIESATPGSLTYAEFNSLQQ</sequence>
<organism evidence="2 3">
    <name type="scientific">Halteria grandinella</name>
    <dbReference type="NCBI Taxonomy" id="5974"/>
    <lineage>
        <taxon>Eukaryota</taxon>
        <taxon>Sar</taxon>
        <taxon>Alveolata</taxon>
        <taxon>Ciliophora</taxon>
        <taxon>Intramacronucleata</taxon>
        <taxon>Spirotrichea</taxon>
        <taxon>Stichotrichia</taxon>
        <taxon>Sporadotrichida</taxon>
        <taxon>Halteriidae</taxon>
        <taxon>Halteria</taxon>
    </lineage>
</organism>
<name>A0A8J8TA34_HALGN</name>
<dbReference type="AlphaFoldDB" id="A0A8J8TA34"/>
<feature type="region of interest" description="Disordered" evidence="1">
    <location>
        <begin position="171"/>
        <end position="208"/>
    </location>
</feature>
<evidence type="ECO:0000256" key="1">
    <source>
        <dbReference type="SAM" id="MobiDB-lite"/>
    </source>
</evidence>
<keyword evidence="3" id="KW-1185">Reference proteome</keyword>
<proteinExistence type="predicted"/>
<protein>
    <submittedName>
        <fullName evidence="2">Uncharacterized protein</fullName>
    </submittedName>
</protein>
<feature type="compositionally biased region" description="Basic and acidic residues" evidence="1">
    <location>
        <begin position="171"/>
        <end position="185"/>
    </location>
</feature>
<comment type="caution">
    <text evidence="2">The sequence shown here is derived from an EMBL/GenBank/DDBJ whole genome shotgun (WGS) entry which is preliminary data.</text>
</comment>
<reference evidence="2" key="1">
    <citation type="submission" date="2019-06" db="EMBL/GenBank/DDBJ databases">
        <authorList>
            <person name="Zheng W."/>
        </authorList>
    </citation>
    <scope>NUCLEOTIDE SEQUENCE</scope>
    <source>
        <strain evidence="2">QDHG01</strain>
    </source>
</reference>
<evidence type="ECO:0000313" key="2">
    <source>
        <dbReference type="EMBL" id="TNV87006.1"/>
    </source>
</evidence>